<dbReference type="RefSeq" id="WP_156738672.1">
    <property type="nucleotide sequence ID" value="NZ_CACRYJ010000004.1"/>
</dbReference>
<dbReference type="PANTHER" id="PTHR43721:SF22">
    <property type="entry name" value="ELONGATION FACTOR TU, MITOCHONDRIAL"/>
    <property type="match status" value="1"/>
</dbReference>
<accession>A0A7M4DD86</accession>
<evidence type="ECO:0000313" key="3">
    <source>
        <dbReference type="EMBL" id="VZO34805.1"/>
    </source>
</evidence>
<evidence type="ECO:0000259" key="2">
    <source>
        <dbReference type="Pfam" id="PF03144"/>
    </source>
</evidence>
<feature type="compositionally biased region" description="Basic and acidic residues" evidence="1">
    <location>
        <begin position="1"/>
        <end position="10"/>
    </location>
</feature>
<keyword evidence="3" id="KW-0251">Elongation factor</keyword>
<dbReference type="Gene3D" id="2.40.30.10">
    <property type="entry name" value="Translation factors"/>
    <property type="match status" value="1"/>
</dbReference>
<name>A0A7M4DD86_9MICO</name>
<evidence type="ECO:0000256" key="1">
    <source>
        <dbReference type="SAM" id="MobiDB-lite"/>
    </source>
</evidence>
<dbReference type="GO" id="GO:0003746">
    <property type="term" value="F:translation elongation factor activity"/>
    <property type="evidence" value="ECO:0007669"/>
    <property type="project" value="UniProtKB-KW"/>
</dbReference>
<dbReference type="Pfam" id="PF03144">
    <property type="entry name" value="GTP_EFTU_D2"/>
    <property type="match status" value="1"/>
</dbReference>
<dbReference type="InterPro" id="IPR050055">
    <property type="entry name" value="EF-Tu_GTPase"/>
</dbReference>
<dbReference type="InterPro" id="IPR009000">
    <property type="entry name" value="Transl_B-barrel_sf"/>
</dbReference>
<protein>
    <submittedName>
        <fullName evidence="3">Elongation factor Tu</fullName>
    </submittedName>
</protein>
<evidence type="ECO:0000313" key="4">
    <source>
        <dbReference type="Proteomes" id="UP000419743"/>
    </source>
</evidence>
<keyword evidence="4" id="KW-1185">Reference proteome</keyword>
<feature type="domain" description="Translation elongation factor EFTu-like" evidence="2">
    <location>
        <begin position="70"/>
        <end position="139"/>
    </location>
</feature>
<dbReference type="EMBL" id="CACRYJ010000004">
    <property type="protein sequence ID" value="VZO34805.1"/>
    <property type="molecule type" value="Genomic_DNA"/>
</dbReference>
<keyword evidence="3" id="KW-0648">Protein biosynthesis</keyword>
<feature type="region of interest" description="Disordered" evidence="1">
    <location>
        <begin position="1"/>
        <end position="46"/>
    </location>
</feature>
<reference evidence="3 4" key="1">
    <citation type="submission" date="2019-11" db="EMBL/GenBank/DDBJ databases">
        <authorList>
            <person name="Criscuolo A."/>
        </authorList>
    </citation>
    <scope>NUCLEOTIDE SEQUENCE [LARGE SCALE GENOMIC DNA]</scope>
    <source>
        <strain evidence="3">CIP111667</strain>
    </source>
</reference>
<gene>
    <name evidence="3" type="primary">tuf_1</name>
    <name evidence="3" type="ORF">HALOF300_00075</name>
</gene>
<sequence>MFWKKKDRDSASTVDTYLREVNGPPAPATGPPAVAPPSDFGPPVAATPPRAVPGAFSLVVEDAFTITGRGTVVTGTLADGVARTGQQVAIIRDGVHVVSSEVTGVESARRLRREAGPGDRVGLLMEGLGKDQVQRGDIVAGR</sequence>
<dbReference type="InterPro" id="IPR004161">
    <property type="entry name" value="EFTu-like_2"/>
</dbReference>
<proteinExistence type="predicted"/>
<dbReference type="PANTHER" id="PTHR43721">
    <property type="entry name" value="ELONGATION FACTOR TU-RELATED"/>
    <property type="match status" value="1"/>
</dbReference>
<feature type="compositionally biased region" description="Pro residues" evidence="1">
    <location>
        <begin position="24"/>
        <end position="35"/>
    </location>
</feature>
<dbReference type="Proteomes" id="UP000419743">
    <property type="component" value="Unassembled WGS sequence"/>
</dbReference>
<dbReference type="GO" id="GO:0005525">
    <property type="term" value="F:GTP binding"/>
    <property type="evidence" value="ECO:0007669"/>
    <property type="project" value="InterPro"/>
</dbReference>
<dbReference type="SUPFAM" id="SSF50447">
    <property type="entry name" value="Translation proteins"/>
    <property type="match status" value="1"/>
</dbReference>
<organism evidence="3 4">
    <name type="scientific">Occultella aeris</name>
    <dbReference type="NCBI Taxonomy" id="2761496"/>
    <lineage>
        <taxon>Bacteria</taxon>
        <taxon>Bacillati</taxon>
        <taxon>Actinomycetota</taxon>
        <taxon>Actinomycetes</taxon>
        <taxon>Micrococcales</taxon>
        <taxon>Ruaniaceae</taxon>
        <taxon>Occultella</taxon>
    </lineage>
</organism>
<dbReference type="AlphaFoldDB" id="A0A7M4DD86"/>
<comment type="caution">
    <text evidence="3">The sequence shown here is derived from an EMBL/GenBank/DDBJ whole genome shotgun (WGS) entry which is preliminary data.</text>
</comment>